<dbReference type="Pfam" id="PF25882">
    <property type="entry name" value="Plasmid_parti_C"/>
    <property type="match status" value="1"/>
</dbReference>
<keyword evidence="4" id="KW-1185">Reference proteome</keyword>
<feature type="domain" description="Plasmid partition protein putative N-terminal" evidence="1">
    <location>
        <begin position="19"/>
        <end position="126"/>
    </location>
</feature>
<evidence type="ECO:0000313" key="3">
    <source>
        <dbReference type="EMBL" id="MBB6032097.1"/>
    </source>
</evidence>
<comment type="caution">
    <text evidence="3">The sequence shown here is derived from an EMBL/GenBank/DDBJ whole genome shotgun (WGS) entry which is preliminary data.</text>
</comment>
<dbReference type="Pfam" id="PF01672">
    <property type="entry name" value="Plasmid_parti_N"/>
    <property type="match status" value="1"/>
</dbReference>
<gene>
    <name evidence="3" type="ORF">HNR35_001100</name>
</gene>
<dbReference type="InterPro" id="IPR058551">
    <property type="entry name" value="Plasmid_parti_C"/>
</dbReference>
<accession>A0ABR6P9X9</accession>
<sequence length="186" mass="22197">MKIELNKRVLSEEKDPDIEKKIITNEDAIAHYNSLKDRLKANFRKEIFHKVDNIRILKEIKDNEYYKLDGYKSFFAFVKDYNIARTQAYNYLKLATALQEGFIKEDYIIENGIHNSLDLIQDKESPTFKKSKKNPIKPLRFQLKSQESYDFYKSNAKFTGFLLDKLFNNEKEIIKKIMKEYKMLKG</sequence>
<evidence type="ECO:0008006" key="5">
    <source>
        <dbReference type="Google" id="ProtNLM"/>
    </source>
</evidence>
<dbReference type="InterPro" id="IPR058550">
    <property type="entry name" value="Plasmid_parti_N"/>
</dbReference>
<reference evidence="3 4" key="1">
    <citation type="submission" date="2020-08" db="EMBL/GenBank/DDBJ databases">
        <title>Genomic Encyclopedia of Type Strains, Phase IV (KMG-IV): sequencing the most valuable type-strain genomes for metagenomic binning, comparative biology and taxonomic classification.</title>
        <authorList>
            <person name="Goeker M."/>
        </authorList>
    </citation>
    <scope>NUCLEOTIDE SEQUENCE [LARGE SCALE GENOMIC DNA]</scope>
    <source>
        <strain evidence="3 4">DSM 16813</strain>
    </source>
</reference>
<evidence type="ECO:0000259" key="1">
    <source>
        <dbReference type="Pfam" id="PF01672"/>
    </source>
</evidence>
<evidence type="ECO:0000259" key="2">
    <source>
        <dbReference type="Pfam" id="PF25882"/>
    </source>
</evidence>
<protein>
    <recommendedName>
        <fullName evidence="5">Plasmid partition protein</fullName>
    </recommendedName>
</protein>
<evidence type="ECO:0000313" key="4">
    <source>
        <dbReference type="Proteomes" id="UP000566276"/>
    </source>
</evidence>
<dbReference type="NCBIfam" id="NF033725">
    <property type="entry name" value="borfam_49"/>
    <property type="match status" value="1"/>
</dbReference>
<feature type="domain" description="Plasmid partition protein putative C-terminal" evidence="2">
    <location>
        <begin position="132"/>
        <end position="182"/>
    </location>
</feature>
<dbReference type="Proteomes" id="UP000566276">
    <property type="component" value="Unassembled WGS sequence"/>
</dbReference>
<dbReference type="EMBL" id="JACHFA010000016">
    <property type="protein sequence ID" value="MBB6032097.1"/>
    <property type="molecule type" value="Genomic_DNA"/>
</dbReference>
<dbReference type="RefSeq" id="WP_183224468.1">
    <property type="nucleotide sequence ID" value="NZ_CP179561.1"/>
</dbReference>
<name>A0ABR6P9X9_9SPIR</name>
<proteinExistence type="predicted"/>
<dbReference type="InterPro" id="IPR002596">
    <property type="entry name" value="Plasmid_parti"/>
</dbReference>
<organism evidence="3 4">
    <name type="scientific">Borreliella spielmanii</name>
    <dbReference type="NCBI Taxonomy" id="88916"/>
    <lineage>
        <taxon>Bacteria</taxon>
        <taxon>Pseudomonadati</taxon>
        <taxon>Spirochaetota</taxon>
        <taxon>Spirochaetia</taxon>
        <taxon>Spirochaetales</taxon>
        <taxon>Borreliaceae</taxon>
        <taxon>Borreliella</taxon>
    </lineage>
</organism>